<comment type="caution">
    <text evidence="2">The sequence shown here is derived from an EMBL/GenBank/DDBJ whole genome shotgun (WGS) entry which is preliminary data.</text>
</comment>
<organism evidence="2 3">
    <name type="scientific">Ensete ventricosum</name>
    <name type="common">Abyssinian banana</name>
    <name type="synonym">Musa ensete</name>
    <dbReference type="NCBI Taxonomy" id="4639"/>
    <lineage>
        <taxon>Eukaryota</taxon>
        <taxon>Viridiplantae</taxon>
        <taxon>Streptophyta</taxon>
        <taxon>Embryophyta</taxon>
        <taxon>Tracheophyta</taxon>
        <taxon>Spermatophyta</taxon>
        <taxon>Magnoliopsida</taxon>
        <taxon>Liliopsida</taxon>
        <taxon>Zingiberales</taxon>
        <taxon>Musaceae</taxon>
        <taxon>Ensete</taxon>
    </lineage>
</organism>
<feature type="chain" id="PRO_5019297624" evidence="1">
    <location>
        <begin position="20"/>
        <end position="108"/>
    </location>
</feature>
<keyword evidence="1" id="KW-0732">Signal</keyword>
<gene>
    <name evidence="2" type="ORF">B296_00003510</name>
</gene>
<dbReference type="EMBL" id="AMZH03007711">
    <property type="protein sequence ID" value="RRT60619.1"/>
    <property type="molecule type" value="Genomic_DNA"/>
</dbReference>
<accession>A0A426Z9I8</accession>
<dbReference type="AlphaFoldDB" id="A0A426Z9I8"/>
<reference evidence="2 3" key="1">
    <citation type="journal article" date="2014" name="Agronomy (Basel)">
        <title>A Draft Genome Sequence for Ensete ventricosum, the Drought-Tolerant Tree Against Hunger.</title>
        <authorList>
            <person name="Harrison J."/>
            <person name="Moore K.A."/>
            <person name="Paszkiewicz K."/>
            <person name="Jones T."/>
            <person name="Grant M."/>
            <person name="Ambacheew D."/>
            <person name="Muzemil S."/>
            <person name="Studholme D.J."/>
        </authorList>
    </citation>
    <scope>NUCLEOTIDE SEQUENCE [LARGE SCALE GENOMIC DNA]</scope>
</reference>
<protein>
    <submittedName>
        <fullName evidence="2">Uncharacterized protein</fullName>
    </submittedName>
</protein>
<evidence type="ECO:0000313" key="2">
    <source>
        <dbReference type="EMBL" id="RRT60619.1"/>
    </source>
</evidence>
<evidence type="ECO:0000256" key="1">
    <source>
        <dbReference type="SAM" id="SignalP"/>
    </source>
</evidence>
<feature type="signal peptide" evidence="1">
    <location>
        <begin position="1"/>
        <end position="19"/>
    </location>
</feature>
<proteinExistence type="predicted"/>
<dbReference type="Proteomes" id="UP000287651">
    <property type="component" value="Unassembled WGS sequence"/>
</dbReference>
<sequence length="108" mass="11734">MRRWILRLDFAKLICSASAYLLLKGRFGHGEQLCALSAPLLEVLDDIFEAGGGDGAKGMPKASVDKLPKINIHVEDCVDARSESISCAVCLQVRLVLPRLSHGINDCL</sequence>
<evidence type="ECO:0000313" key="3">
    <source>
        <dbReference type="Proteomes" id="UP000287651"/>
    </source>
</evidence>
<name>A0A426Z9I8_ENSVE</name>